<feature type="signal peptide" evidence="2">
    <location>
        <begin position="1"/>
        <end position="24"/>
    </location>
</feature>
<dbReference type="GO" id="GO:0046914">
    <property type="term" value="F:transition metal ion binding"/>
    <property type="evidence" value="ECO:0007669"/>
    <property type="project" value="TreeGrafter"/>
</dbReference>
<keyword evidence="7" id="KW-1185">Reference proteome</keyword>
<dbReference type="InterPro" id="IPR051909">
    <property type="entry name" value="MFP_Cation_Efflux"/>
</dbReference>
<dbReference type="Pfam" id="PF25954">
    <property type="entry name" value="Beta-barrel_RND_2"/>
    <property type="match status" value="1"/>
</dbReference>
<evidence type="ECO:0000256" key="1">
    <source>
        <dbReference type="ARBA" id="ARBA00022448"/>
    </source>
</evidence>
<gene>
    <name evidence="6" type="ORF">GCM10010982_22830</name>
</gene>
<keyword evidence="2" id="KW-0732">Signal</keyword>
<name>A0A917YYF6_9ALTE</name>
<sequence length="409" mass="44953">MKNFLVSLMISAALAVTWALPVIASGDHESESHTEPREGPQGGRWLEQGELALEVVIYETGVPAEMRVYPYINGQLVTPAGLSLQVALHRLGGEIQALSFEAEGPYLVSREEVSEPHSFEVEIQTSYQGKAYTWHYDSPEGRTELSERAIKQANIATAVASGGEINSKDKLFGVITPTIDRRFSLMAPYPGVVEALLVQVGEQVKQGQALMRVRNSQTLQSYTLNSPAKGVVTEQFANAGELAGNQVLMEIADLSKVWVELSAFPENIERLRVGQRAQVMDLHQHLQAEGEVFYIAPMMSAGHIARARLLIDNADGHWRPGMHVKAEVITQQRQAPVRVKRQAIQQMGERSVVFVRVGNTFEARPVELGQSDNQWIEVLSGLPAGMQYVSANSFVLKADVLKAGASHVH</sequence>
<dbReference type="Gene3D" id="2.40.50.100">
    <property type="match status" value="1"/>
</dbReference>
<accession>A0A917YYF6</accession>
<dbReference type="GO" id="GO:0060003">
    <property type="term" value="P:copper ion export"/>
    <property type="evidence" value="ECO:0007669"/>
    <property type="project" value="TreeGrafter"/>
</dbReference>
<reference evidence="6" key="1">
    <citation type="journal article" date="2014" name="Int. J. Syst. Evol. Microbiol.">
        <title>Complete genome sequence of Corynebacterium casei LMG S-19264T (=DSM 44701T), isolated from a smear-ripened cheese.</title>
        <authorList>
            <consortium name="US DOE Joint Genome Institute (JGI-PGF)"/>
            <person name="Walter F."/>
            <person name="Albersmeier A."/>
            <person name="Kalinowski J."/>
            <person name="Ruckert C."/>
        </authorList>
    </citation>
    <scope>NUCLEOTIDE SEQUENCE</scope>
    <source>
        <strain evidence="6">CGMCC 1.7086</strain>
    </source>
</reference>
<dbReference type="AlphaFoldDB" id="A0A917YYF6"/>
<dbReference type="GO" id="GO:0030288">
    <property type="term" value="C:outer membrane-bounded periplasmic space"/>
    <property type="evidence" value="ECO:0007669"/>
    <property type="project" value="TreeGrafter"/>
</dbReference>
<evidence type="ECO:0000313" key="7">
    <source>
        <dbReference type="Proteomes" id="UP000606935"/>
    </source>
</evidence>
<dbReference type="PANTHER" id="PTHR30097">
    <property type="entry name" value="CATION EFFLUX SYSTEM PROTEIN CUSB"/>
    <property type="match status" value="1"/>
</dbReference>
<feature type="domain" description="CusB-like beta-barrel" evidence="3">
    <location>
        <begin position="256"/>
        <end position="330"/>
    </location>
</feature>
<dbReference type="InterPro" id="IPR011053">
    <property type="entry name" value="Single_hybrid_motif"/>
</dbReference>
<keyword evidence="1" id="KW-0813">Transport</keyword>
<evidence type="ECO:0000313" key="6">
    <source>
        <dbReference type="EMBL" id="GGO70107.1"/>
    </source>
</evidence>
<dbReference type="Pfam" id="PF25975">
    <property type="entry name" value="CzcB_C"/>
    <property type="match status" value="1"/>
</dbReference>
<dbReference type="Gene3D" id="2.40.420.20">
    <property type="match status" value="1"/>
</dbReference>
<feature type="domain" description="CzcB N-terminal" evidence="4">
    <location>
        <begin position="43"/>
        <end position="134"/>
    </location>
</feature>
<organism evidence="6 7">
    <name type="scientific">Bowmanella pacifica</name>
    <dbReference type="NCBI Taxonomy" id="502051"/>
    <lineage>
        <taxon>Bacteria</taxon>
        <taxon>Pseudomonadati</taxon>
        <taxon>Pseudomonadota</taxon>
        <taxon>Gammaproteobacteria</taxon>
        <taxon>Alteromonadales</taxon>
        <taxon>Alteromonadaceae</taxon>
        <taxon>Bowmanella</taxon>
    </lineage>
</organism>
<protein>
    <submittedName>
        <fullName evidence="6">Cation transporter</fullName>
    </submittedName>
</protein>
<dbReference type="InterPro" id="IPR058792">
    <property type="entry name" value="Beta-barrel_RND_2"/>
</dbReference>
<dbReference type="RefSeq" id="WP_188694911.1">
    <property type="nucleotide sequence ID" value="NZ_BMLS01000003.1"/>
</dbReference>
<dbReference type="PANTHER" id="PTHR30097:SF4">
    <property type="entry name" value="SLR6042 PROTEIN"/>
    <property type="match status" value="1"/>
</dbReference>
<evidence type="ECO:0000256" key="2">
    <source>
        <dbReference type="SAM" id="SignalP"/>
    </source>
</evidence>
<evidence type="ECO:0000259" key="5">
    <source>
        <dbReference type="Pfam" id="PF25975"/>
    </source>
</evidence>
<dbReference type="GO" id="GO:0015679">
    <property type="term" value="P:plasma membrane copper ion transport"/>
    <property type="evidence" value="ECO:0007669"/>
    <property type="project" value="TreeGrafter"/>
</dbReference>
<proteinExistence type="predicted"/>
<comment type="caution">
    <text evidence="6">The sequence shown here is derived from an EMBL/GenBank/DDBJ whole genome shotgun (WGS) entry which is preliminary data.</text>
</comment>
<dbReference type="SUPFAM" id="SSF51230">
    <property type="entry name" value="Single hybrid motif"/>
    <property type="match status" value="1"/>
</dbReference>
<dbReference type="InterPro" id="IPR058646">
    <property type="entry name" value="CzcB_N"/>
</dbReference>
<dbReference type="Proteomes" id="UP000606935">
    <property type="component" value="Unassembled WGS sequence"/>
</dbReference>
<dbReference type="Gene3D" id="2.40.30.170">
    <property type="match status" value="1"/>
</dbReference>
<evidence type="ECO:0000259" key="4">
    <source>
        <dbReference type="Pfam" id="PF25971"/>
    </source>
</evidence>
<dbReference type="EMBL" id="BMLS01000003">
    <property type="protein sequence ID" value="GGO70107.1"/>
    <property type="molecule type" value="Genomic_DNA"/>
</dbReference>
<evidence type="ECO:0000259" key="3">
    <source>
        <dbReference type="Pfam" id="PF25954"/>
    </source>
</evidence>
<dbReference type="InterPro" id="IPR058649">
    <property type="entry name" value="CzcB_C"/>
</dbReference>
<feature type="chain" id="PRO_5037226074" evidence="2">
    <location>
        <begin position="25"/>
        <end position="409"/>
    </location>
</feature>
<feature type="domain" description="CzcB-like C-terminal circularly permuted SH3-like" evidence="5">
    <location>
        <begin position="337"/>
        <end position="397"/>
    </location>
</feature>
<reference evidence="6" key="2">
    <citation type="submission" date="2020-09" db="EMBL/GenBank/DDBJ databases">
        <authorList>
            <person name="Sun Q."/>
            <person name="Zhou Y."/>
        </authorList>
    </citation>
    <scope>NUCLEOTIDE SEQUENCE</scope>
    <source>
        <strain evidence="6">CGMCC 1.7086</strain>
    </source>
</reference>
<dbReference type="Pfam" id="PF25971">
    <property type="entry name" value="CzcB_N"/>
    <property type="match status" value="1"/>
</dbReference>